<dbReference type="KEGG" id="mtm:MYCTH_2306182"/>
<accession>G2QH32</accession>
<name>G2QH32_THET4</name>
<dbReference type="HOGENOM" id="CLU_2759582_0_0_1"/>
<keyword evidence="2" id="KW-1185">Reference proteome</keyword>
<reference evidence="1 2" key="1">
    <citation type="journal article" date="2011" name="Nat. Biotechnol.">
        <title>Comparative genomic analysis of the thermophilic biomass-degrading fungi Myceliophthora thermophila and Thielavia terrestris.</title>
        <authorList>
            <person name="Berka R.M."/>
            <person name="Grigoriev I.V."/>
            <person name="Otillar R."/>
            <person name="Salamov A."/>
            <person name="Grimwood J."/>
            <person name="Reid I."/>
            <person name="Ishmael N."/>
            <person name="John T."/>
            <person name="Darmond C."/>
            <person name="Moisan M.-C."/>
            <person name="Henrissat B."/>
            <person name="Coutinho P.M."/>
            <person name="Lombard V."/>
            <person name="Natvig D.O."/>
            <person name="Lindquist E."/>
            <person name="Schmutz J."/>
            <person name="Lucas S."/>
            <person name="Harris P."/>
            <person name="Powlowski J."/>
            <person name="Bellemare A."/>
            <person name="Taylor D."/>
            <person name="Butler G."/>
            <person name="de Vries R.P."/>
            <person name="Allijn I.E."/>
            <person name="van den Brink J."/>
            <person name="Ushinsky S."/>
            <person name="Storms R."/>
            <person name="Powell A.J."/>
            <person name="Paulsen I.T."/>
            <person name="Elbourne L.D.H."/>
            <person name="Baker S.E."/>
            <person name="Magnuson J."/>
            <person name="LaBoissiere S."/>
            <person name="Clutterbuck A.J."/>
            <person name="Martinez D."/>
            <person name="Wogulis M."/>
            <person name="de Leon A.L."/>
            <person name="Rey M.W."/>
            <person name="Tsang A."/>
        </authorList>
    </citation>
    <scope>NUCLEOTIDE SEQUENCE [LARGE SCALE GENOMIC DNA]</scope>
    <source>
        <strain evidence="2">ATCC 42464 / BCRC 31852 / DSM 1799</strain>
    </source>
</reference>
<dbReference type="AlphaFoldDB" id="G2QH32"/>
<proteinExistence type="predicted"/>
<dbReference type="InParanoid" id="G2QH32"/>
<dbReference type="RefSeq" id="XP_003663937.1">
    <property type="nucleotide sequence ID" value="XM_003663889.1"/>
</dbReference>
<evidence type="ECO:0000313" key="1">
    <source>
        <dbReference type="EMBL" id="AEO58692.1"/>
    </source>
</evidence>
<protein>
    <submittedName>
        <fullName evidence="1">Uncharacterized protein</fullName>
    </submittedName>
</protein>
<evidence type="ECO:0000313" key="2">
    <source>
        <dbReference type="Proteomes" id="UP000007322"/>
    </source>
</evidence>
<organism evidence="1 2">
    <name type="scientific">Thermothelomyces thermophilus (strain ATCC 42464 / BCRC 31852 / DSM 1799)</name>
    <name type="common">Sporotrichum thermophile</name>
    <dbReference type="NCBI Taxonomy" id="573729"/>
    <lineage>
        <taxon>Eukaryota</taxon>
        <taxon>Fungi</taxon>
        <taxon>Dikarya</taxon>
        <taxon>Ascomycota</taxon>
        <taxon>Pezizomycotina</taxon>
        <taxon>Sordariomycetes</taxon>
        <taxon>Sordariomycetidae</taxon>
        <taxon>Sordariales</taxon>
        <taxon>Chaetomiaceae</taxon>
        <taxon>Thermothelomyces</taxon>
    </lineage>
</organism>
<gene>
    <name evidence="1" type="ORF">MYCTH_2306182</name>
</gene>
<dbReference type="VEuPathDB" id="FungiDB:MYCTH_2306182"/>
<dbReference type="GeneID" id="11510287"/>
<dbReference type="EMBL" id="CP003005">
    <property type="protein sequence ID" value="AEO58692.1"/>
    <property type="molecule type" value="Genomic_DNA"/>
</dbReference>
<sequence length="70" mass="7832">MSLSYPDYSGQMFAISVIAGRGRDDLLCQKHERLAITAPHREPPPPPQLVKRSYYVIEIQVLSLVASLHA</sequence>
<dbReference type="Proteomes" id="UP000007322">
    <property type="component" value="Chromosome 4"/>
</dbReference>